<gene>
    <name evidence="2" type="ORF">GCM10007906_44030</name>
</gene>
<reference evidence="3" key="1">
    <citation type="journal article" date="2019" name="Int. J. Syst. Evol. Microbiol.">
        <title>The Global Catalogue of Microorganisms (GCM) 10K type strain sequencing project: providing services to taxonomists for standard genome sequencing and annotation.</title>
        <authorList>
            <consortium name="The Broad Institute Genomics Platform"/>
            <consortium name="The Broad Institute Genome Sequencing Center for Infectious Disease"/>
            <person name="Wu L."/>
            <person name="Ma J."/>
        </authorList>
    </citation>
    <scope>NUCLEOTIDE SEQUENCE [LARGE SCALE GENOMIC DNA]</scope>
    <source>
        <strain evidence="3">NBRC 110633</strain>
    </source>
</reference>
<feature type="signal peptide" evidence="1">
    <location>
        <begin position="1"/>
        <end position="19"/>
    </location>
</feature>
<proteinExistence type="predicted"/>
<feature type="chain" id="PRO_5046815084" evidence="1">
    <location>
        <begin position="20"/>
        <end position="121"/>
    </location>
</feature>
<evidence type="ECO:0000256" key="1">
    <source>
        <dbReference type="SAM" id="SignalP"/>
    </source>
</evidence>
<comment type="caution">
    <text evidence="2">The sequence shown here is derived from an EMBL/GenBank/DDBJ whole genome shotgun (WGS) entry which is preliminary data.</text>
</comment>
<evidence type="ECO:0000313" key="2">
    <source>
        <dbReference type="EMBL" id="GLR06815.1"/>
    </source>
</evidence>
<name>A0ABQ5Y9Y0_9VIBR</name>
<protein>
    <submittedName>
        <fullName evidence="2">Uncharacterized protein</fullName>
    </submittedName>
</protein>
<dbReference type="Proteomes" id="UP001156669">
    <property type="component" value="Unassembled WGS sequence"/>
</dbReference>
<organism evidence="2 3">
    <name type="scientific">Vibrio hyugaensis</name>
    <dbReference type="NCBI Taxonomy" id="1534743"/>
    <lineage>
        <taxon>Bacteria</taxon>
        <taxon>Pseudomonadati</taxon>
        <taxon>Pseudomonadota</taxon>
        <taxon>Gammaproteobacteria</taxon>
        <taxon>Vibrionales</taxon>
        <taxon>Vibrionaceae</taxon>
        <taxon>Vibrio</taxon>
    </lineage>
</organism>
<evidence type="ECO:0000313" key="3">
    <source>
        <dbReference type="Proteomes" id="UP001156669"/>
    </source>
</evidence>
<accession>A0ABQ5Y9Y0</accession>
<keyword evidence="3" id="KW-1185">Reference proteome</keyword>
<dbReference type="EMBL" id="BSOE01000058">
    <property type="protein sequence ID" value="GLR06815.1"/>
    <property type="molecule type" value="Genomic_DNA"/>
</dbReference>
<dbReference type="RefSeq" id="WP_082038989.1">
    <property type="nucleotide sequence ID" value="NZ_BBLD01000008.1"/>
</dbReference>
<keyword evidence="1" id="KW-0732">Signal</keyword>
<sequence>MKNKLLMFLVLLFPTTVTAGSLICSGKVDQVAYHGNNRLMVKLSSMNTPVFFCNPGSDWKVSGEPNRVMSPDTCKAVFSIFLSARSTGETINRVHFDGDNVPESCSSFESWQEIFIRYVNY</sequence>